<accession>A0A8J5F2E2</accession>
<dbReference type="Proteomes" id="UP000734854">
    <property type="component" value="Unassembled WGS sequence"/>
</dbReference>
<proteinExistence type="predicted"/>
<gene>
    <name evidence="1" type="ORF">ZIOFF_063362</name>
</gene>
<dbReference type="AlphaFoldDB" id="A0A8J5F2E2"/>
<dbReference type="EMBL" id="JACMSC010000017">
    <property type="protein sequence ID" value="KAG6479886.1"/>
    <property type="molecule type" value="Genomic_DNA"/>
</dbReference>
<evidence type="ECO:0000313" key="2">
    <source>
        <dbReference type="Proteomes" id="UP000734854"/>
    </source>
</evidence>
<comment type="caution">
    <text evidence="1">The sequence shown here is derived from an EMBL/GenBank/DDBJ whole genome shotgun (WGS) entry which is preliminary data.</text>
</comment>
<keyword evidence="2" id="KW-1185">Reference proteome</keyword>
<evidence type="ECO:0000313" key="1">
    <source>
        <dbReference type="EMBL" id="KAG6479886.1"/>
    </source>
</evidence>
<reference evidence="1 2" key="1">
    <citation type="submission" date="2020-08" db="EMBL/GenBank/DDBJ databases">
        <title>Plant Genome Project.</title>
        <authorList>
            <person name="Zhang R.-G."/>
        </authorList>
    </citation>
    <scope>NUCLEOTIDE SEQUENCE [LARGE SCALE GENOMIC DNA]</scope>
    <source>
        <tissue evidence="1">Rhizome</tissue>
    </source>
</reference>
<sequence>MFPSDFCKFHIECLLAMLQHPHHSAPTFIHPWMINSSDRSLGSSVNNMSKIGEADVETFRKVLESRGLNEAVSAAAVAAENESTNGEA</sequence>
<name>A0A8J5F2E2_ZINOF</name>
<protein>
    <submittedName>
        <fullName evidence="1">Uncharacterized protein</fullName>
    </submittedName>
</protein>
<organism evidence="1 2">
    <name type="scientific">Zingiber officinale</name>
    <name type="common">Ginger</name>
    <name type="synonym">Amomum zingiber</name>
    <dbReference type="NCBI Taxonomy" id="94328"/>
    <lineage>
        <taxon>Eukaryota</taxon>
        <taxon>Viridiplantae</taxon>
        <taxon>Streptophyta</taxon>
        <taxon>Embryophyta</taxon>
        <taxon>Tracheophyta</taxon>
        <taxon>Spermatophyta</taxon>
        <taxon>Magnoliopsida</taxon>
        <taxon>Liliopsida</taxon>
        <taxon>Zingiberales</taxon>
        <taxon>Zingiberaceae</taxon>
        <taxon>Zingiber</taxon>
    </lineage>
</organism>